<evidence type="ECO:0000256" key="9">
    <source>
        <dbReference type="ARBA" id="ARBA00023077"/>
    </source>
</evidence>
<dbReference type="Proteomes" id="UP000276260">
    <property type="component" value="Unassembled WGS sequence"/>
</dbReference>
<dbReference type="InterPro" id="IPR000531">
    <property type="entry name" value="Beta-barrel_TonB"/>
</dbReference>
<evidence type="ECO:0000256" key="4">
    <source>
        <dbReference type="ARBA" id="ARBA00022496"/>
    </source>
</evidence>
<dbReference type="InterPro" id="IPR010916">
    <property type="entry name" value="TonB_box_CS"/>
</dbReference>
<dbReference type="InterPro" id="IPR036942">
    <property type="entry name" value="Beta-barrel_TonB_sf"/>
</dbReference>
<evidence type="ECO:0000256" key="1">
    <source>
        <dbReference type="ARBA" id="ARBA00004571"/>
    </source>
</evidence>
<organism evidence="16 17">
    <name type="scientific">Rheinheimera mesophila</name>
    <dbReference type="NCBI Taxonomy" id="1547515"/>
    <lineage>
        <taxon>Bacteria</taxon>
        <taxon>Pseudomonadati</taxon>
        <taxon>Pseudomonadota</taxon>
        <taxon>Gammaproteobacteria</taxon>
        <taxon>Chromatiales</taxon>
        <taxon>Chromatiaceae</taxon>
        <taxon>Rheinheimera</taxon>
    </lineage>
</organism>
<dbReference type="Pfam" id="PF07715">
    <property type="entry name" value="Plug"/>
    <property type="match status" value="1"/>
</dbReference>
<dbReference type="GO" id="GO:0015344">
    <property type="term" value="F:siderophore uptake transmembrane transporter activity"/>
    <property type="evidence" value="ECO:0007669"/>
    <property type="project" value="TreeGrafter"/>
</dbReference>
<feature type="chain" id="PRO_5018226193" evidence="13">
    <location>
        <begin position="29"/>
        <end position="828"/>
    </location>
</feature>
<dbReference type="OrthoDB" id="7386960at2"/>
<comment type="subcellular location">
    <subcellularLocation>
        <location evidence="1">Cell outer membrane</location>
        <topology evidence="1">Multi-pass membrane protein</topology>
    </subcellularLocation>
</comment>
<dbReference type="GO" id="GO:0009279">
    <property type="term" value="C:cell outer membrane"/>
    <property type="evidence" value="ECO:0007669"/>
    <property type="project" value="UniProtKB-SubCell"/>
</dbReference>
<protein>
    <submittedName>
        <fullName evidence="16">TonB-dependent receptor</fullName>
    </submittedName>
</protein>
<dbReference type="AlphaFoldDB" id="A0A3P3QSF1"/>
<keyword evidence="16" id="KW-0675">Receptor</keyword>
<sequence length="828" mass="88664">MFKQQKVSIAVRQVLFASTLIATGPVWAQSTAATEAASTEKAETEAFETIVVTGSVPGRTQIESAIAVTSVDAEMIKDFQPSSEAEVFRMIPGIQVAGTAGPGGNSNIAVRGLPVATGGSPFVQIQEDGLPTVLFGDLQFGNNDYWTRFDSSVDRVEGVRGGTAGTFSSQSPGAIINYISNYGEVEGGLLRLNTGVGHDEKKVDFRYGGSASDSVNFHVGGYVKQGKGPLDAAFNVSESAQVKANVTKFLADDVSYFRVLVKVADTQEPNYTGAPALANYDGNSFSDLRPYPGFDGRNQSNYSIHNQEFLIVNREGVTERVEMSGITTEAFSLGNELHYEFKNDIVLDNKMRWTDMSGGFTSPFFNAATTASVLGSTVNGAVVNSIRYANGPQAGELYDSAYLNNNTNVNTNIRDVGSFVNDLAVSKEFAIDDNTFTARAGYFYMNQNVAADWHTNRTYSELSGDNPAMLDLFDDAGNQLTANGIAGFNDNWGAGNARDYDLAYTDTAPYLALDFDTDLFTLDASVRRDTVDASGWTAAGGEVFNTVVDGVAIPTLIPNGARENLNYSVSYTSWTVGGLYKLNEDTSLFTRASKGGRFNGDRQTVSGKINADGSLNQQGLTSAVDFVNQYELGVKRRGEVLDGFYTFELTLLKGDFKQSTYELSATRCGGVAGGCVIDAEYKSQGAEILGTVRIGDFSLVGNATYSDAEKLSAGATNWTRADGIPDLIYTLSSNYHINDQWVTGLNITGQTSAIDGAGNEYPDNYTLGGSLRYSPTDNLEFGFQVYNLTDEFDIRGSGGLADATVTPTVISGNPVIGRTATASVTVTF</sequence>
<evidence type="ECO:0000256" key="13">
    <source>
        <dbReference type="SAM" id="SignalP"/>
    </source>
</evidence>
<dbReference type="PANTHER" id="PTHR32552">
    <property type="entry name" value="FERRICHROME IRON RECEPTOR-RELATED"/>
    <property type="match status" value="1"/>
</dbReference>
<keyword evidence="4" id="KW-0410">Iron transport</keyword>
<evidence type="ECO:0000256" key="3">
    <source>
        <dbReference type="ARBA" id="ARBA00022452"/>
    </source>
</evidence>
<evidence type="ECO:0000256" key="10">
    <source>
        <dbReference type="ARBA" id="ARBA00023136"/>
    </source>
</evidence>
<keyword evidence="6 13" id="KW-0732">Signal</keyword>
<dbReference type="PROSITE" id="PS00430">
    <property type="entry name" value="TONB_DEPENDENT_REC_1"/>
    <property type="match status" value="1"/>
</dbReference>
<keyword evidence="5" id="KW-0812">Transmembrane</keyword>
<dbReference type="Gene3D" id="2.40.170.20">
    <property type="entry name" value="TonB-dependent receptor, beta-barrel domain"/>
    <property type="match status" value="1"/>
</dbReference>
<keyword evidence="11" id="KW-0998">Cell outer membrane</keyword>
<evidence type="ECO:0000256" key="11">
    <source>
        <dbReference type="ARBA" id="ARBA00023237"/>
    </source>
</evidence>
<keyword evidence="9 12" id="KW-0798">TonB box</keyword>
<dbReference type="SUPFAM" id="SSF56935">
    <property type="entry name" value="Porins"/>
    <property type="match status" value="1"/>
</dbReference>
<evidence type="ECO:0000256" key="5">
    <source>
        <dbReference type="ARBA" id="ARBA00022692"/>
    </source>
</evidence>
<comment type="caution">
    <text evidence="16">The sequence shown here is derived from an EMBL/GenBank/DDBJ whole genome shotgun (WGS) entry which is preliminary data.</text>
</comment>
<feature type="domain" description="TonB-dependent receptor-like beta-barrel" evidence="14">
    <location>
        <begin position="323"/>
        <end position="788"/>
    </location>
</feature>
<dbReference type="RefSeq" id="WP_052749353.1">
    <property type="nucleotide sequence ID" value="NZ_LAVS01000031.1"/>
</dbReference>
<evidence type="ECO:0000256" key="8">
    <source>
        <dbReference type="ARBA" id="ARBA00023065"/>
    </source>
</evidence>
<dbReference type="PANTHER" id="PTHR32552:SF89">
    <property type="entry name" value="CATECHOLATE SIDEROPHORE RECEPTOR FIU"/>
    <property type="match status" value="1"/>
</dbReference>
<comment type="similarity">
    <text evidence="12">Belongs to the TonB-dependent receptor family.</text>
</comment>
<keyword evidence="8" id="KW-0406">Ion transport</keyword>
<keyword evidence="10 12" id="KW-0472">Membrane</keyword>
<dbReference type="EMBL" id="RRCF01000001">
    <property type="protein sequence ID" value="RRJ23439.1"/>
    <property type="molecule type" value="Genomic_DNA"/>
</dbReference>
<keyword evidence="7" id="KW-0408">Iron</keyword>
<evidence type="ECO:0000256" key="6">
    <source>
        <dbReference type="ARBA" id="ARBA00022729"/>
    </source>
</evidence>
<accession>A0A3P3QSF1</accession>
<reference evidence="16 17" key="1">
    <citation type="submission" date="2018-11" db="EMBL/GenBank/DDBJ databases">
        <title>Draft genome analysis of Rheinheimera mesophila isolated from an industrial waste site.</title>
        <authorList>
            <person name="Yu Q."/>
            <person name="Qi Y."/>
            <person name="Zhang H."/>
            <person name="Lu Y."/>
            <person name="Pu J."/>
        </authorList>
    </citation>
    <scope>NUCLEOTIDE SEQUENCE [LARGE SCALE GENOMIC DNA]</scope>
    <source>
        <strain evidence="16 17">IITR13</strain>
    </source>
</reference>
<dbReference type="InterPro" id="IPR037066">
    <property type="entry name" value="Plug_dom_sf"/>
</dbReference>
<feature type="domain" description="TonB-dependent receptor plug" evidence="15">
    <location>
        <begin position="61"/>
        <end position="174"/>
    </location>
</feature>
<evidence type="ECO:0000256" key="2">
    <source>
        <dbReference type="ARBA" id="ARBA00022448"/>
    </source>
</evidence>
<evidence type="ECO:0000259" key="15">
    <source>
        <dbReference type="Pfam" id="PF07715"/>
    </source>
</evidence>
<dbReference type="InterPro" id="IPR039426">
    <property type="entry name" value="TonB-dep_rcpt-like"/>
</dbReference>
<dbReference type="InterPro" id="IPR012910">
    <property type="entry name" value="Plug_dom"/>
</dbReference>
<feature type="signal peptide" evidence="13">
    <location>
        <begin position="1"/>
        <end position="28"/>
    </location>
</feature>
<evidence type="ECO:0000256" key="12">
    <source>
        <dbReference type="RuleBase" id="RU003357"/>
    </source>
</evidence>
<name>A0A3P3QSF1_9GAMM</name>
<keyword evidence="17" id="KW-1185">Reference proteome</keyword>
<dbReference type="Pfam" id="PF00593">
    <property type="entry name" value="TonB_dep_Rec_b-barrel"/>
    <property type="match status" value="1"/>
</dbReference>
<proteinExistence type="inferred from homology"/>
<evidence type="ECO:0000256" key="7">
    <source>
        <dbReference type="ARBA" id="ARBA00023004"/>
    </source>
</evidence>
<keyword evidence="3" id="KW-1134">Transmembrane beta strand</keyword>
<evidence type="ECO:0000259" key="14">
    <source>
        <dbReference type="Pfam" id="PF00593"/>
    </source>
</evidence>
<gene>
    <name evidence="16" type="ORF">EIK76_05055</name>
</gene>
<dbReference type="Gene3D" id="2.170.130.10">
    <property type="entry name" value="TonB-dependent receptor, plug domain"/>
    <property type="match status" value="1"/>
</dbReference>
<evidence type="ECO:0000313" key="16">
    <source>
        <dbReference type="EMBL" id="RRJ23439.1"/>
    </source>
</evidence>
<keyword evidence="2" id="KW-0813">Transport</keyword>
<evidence type="ECO:0000313" key="17">
    <source>
        <dbReference type="Proteomes" id="UP000276260"/>
    </source>
</evidence>